<feature type="non-terminal residue" evidence="1">
    <location>
        <position position="1"/>
    </location>
</feature>
<organism evidence="1 2">
    <name type="scientific">Brassica napus</name>
    <name type="common">Rape</name>
    <dbReference type="NCBI Taxonomy" id="3708"/>
    <lineage>
        <taxon>Eukaryota</taxon>
        <taxon>Viridiplantae</taxon>
        <taxon>Streptophyta</taxon>
        <taxon>Embryophyta</taxon>
        <taxon>Tracheophyta</taxon>
        <taxon>Spermatophyta</taxon>
        <taxon>Magnoliopsida</taxon>
        <taxon>eudicotyledons</taxon>
        <taxon>Gunneridae</taxon>
        <taxon>Pentapetalae</taxon>
        <taxon>rosids</taxon>
        <taxon>malvids</taxon>
        <taxon>Brassicales</taxon>
        <taxon>Brassicaceae</taxon>
        <taxon>Brassiceae</taxon>
        <taxon>Brassica</taxon>
    </lineage>
</organism>
<proteinExistence type="predicted"/>
<dbReference type="EMBL" id="JAGKQM010000016">
    <property type="protein sequence ID" value="KAH0875355.1"/>
    <property type="molecule type" value="Genomic_DNA"/>
</dbReference>
<keyword evidence="2" id="KW-1185">Reference proteome</keyword>
<protein>
    <submittedName>
        <fullName evidence="1">Uncharacterized protein</fullName>
    </submittedName>
</protein>
<comment type="caution">
    <text evidence="1">The sequence shown here is derived from an EMBL/GenBank/DDBJ whole genome shotgun (WGS) entry which is preliminary data.</text>
</comment>
<accession>A0ABQ7Z591</accession>
<sequence length="107" mass="12560">TFSNSFTERKLVCWKAGLPKLHTLEFTIRDIYIILRSGSLKKIICLINDCRKLKSFPDGLRCITSLEKIRVGWMENAVKDMLIQGGKDYYRVQHASYIGRMRKKYKN</sequence>
<name>A0ABQ7Z591_BRANA</name>
<dbReference type="Proteomes" id="UP000824890">
    <property type="component" value="Unassembled WGS sequence"/>
</dbReference>
<evidence type="ECO:0000313" key="1">
    <source>
        <dbReference type="EMBL" id="KAH0875355.1"/>
    </source>
</evidence>
<reference evidence="1 2" key="1">
    <citation type="submission" date="2021-05" db="EMBL/GenBank/DDBJ databases">
        <title>Genome Assembly of Synthetic Allotetraploid Brassica napus Reveals Homoeologous Exchanges between Subgenomes.</title>
        <authorList>
            <person name="Davis J.T."/>
        </authorList>
    </citation>
    <scope>NUCLEOTIDE SEQUENCE [LARGE SCALE GENOMIC DNA]</scope>
    <source>
        <strain evidence="2">cv. Da-Ae</strain>
        <tissue evidence="1">Seedling</tissue>
    </source>
</reference>
<gene>
    <name evidence="1" type="ORF">HID58_072717</name>
</gene>
<evidence type="ECO:0000313" key="2">
    <source>
        <dbReference type="Proteomes" id="UP000824890"/>
    </source>
</evidence>